<reference evidence="16" key="1">
    <citation type="submission" date="2020-11" db="EMBL/GenBank/DDBJ databases">
        <authorList>
            <person name="Tran Van P."/>
        </authorList>
    </citation>
    <scope>NUCLEOTIDE SEQUENCE</scope>
</reference>
<dbReference type="Proteomes" id="UP000759131">
    <property type="component" value="Unassembled WGS sequence"/>
</dbReference>
<dbReference type="GO" id="GO:0005925">
    <property type="term" value="C:focal adhesion"/>
    <property type="evidence" value="ECO:0007669"/>
    <property type="project" value="TreeGrafter"/>
</dbReference>
<dbReference type="GO" id="GO:0016477">
    <property type="term" value="P:cell migration"/>
    <property type="evidence" value="ECO:0007669"/>
    <property type="project" value="TreeGrafter"/>
</dbReference>
<keyword evidence="9" id="KW-1133">Transmembrane helix</keyword>
<evidence type="ECO:0000256" key="4">
    <source>
        <dbReference type="ARBA" id="ARBA00022536"/>
    </source>
</evidence>
<evidence type="ECO:0000313" key="17">
    <source>
        <dbReference type="Proteomes" id="UP000759131"/>
    </source>
</evidence>
<dbReference type="Gene3D" id="2.60.40.1510">
    <property type="entry name" value="ntegrin, alpha v. Chain A, domain 3"/>
    <property type="match status" value="1"/>
</dbReference>
<evidence type="ECO:0000256" key="6">
    <source>
        <dbReference type="ARBA" id="ARBA00022729"/>
    </source>
</evidence>
<dbReference type="SUPFAM" id="SSF53300">
    <property type="entry name" value="vWA-like"/>
    <property type="match status" value="1"/>
</dbReference>
<sequence>MDLTYSMKEHKEQLVELADSIAVHMNNITKSFRLGFGSFIDKVVMPYASMVPAKLANPCTDQQACAPPYGFRNHLPLSHNISRFAVEVGSTPLSGNLDNAEGGFDAIMQVIVCRHHIDWQQLSRKIILFATDSTFHYAGDGKLGGIVDPNDGECHLSDDGLYTESKAQDYPSLAQINRVVTESKTNIIFAVPDDSIAVYQQLSEHIPGSTTGLLKDDSSNIVDIIRDNFQKLASKVELRDNSSDAVQIRYISSCLSATHKSETNTCHNVGIGQTVEFDVELKVTKCPVGGGRETFVITPIGIDEYTVVELHVMCECECEREPLAKPNATQCTAEGTYACGVCECNQNRFGKRCECDGNNAYREDMLNQCRRHGNQSILCANRGDCVCGQCECHSRPNPTEVISGRFCECDTFSCNRDPRGQACGGHERGFCCDGNCHCVPGWSGPTCECSTSNNTCVYDDKSDKLCSGHGDCRCGKCYCNEGYYGQMCEDCASCEGRCNELQPCVECKVFKSGNYSPVECRDKCTFDYQIDPSL</sequence>
<evidence type="ECO:0000256" key="14">
    <source>
        <dbReference type="RuleBase" id="RU000633"/>
    </source>
</evidence>
<dbReference type="EMBL" id="OC858386">
    <property type="protein sequence ID" value="CAD7626398.1"/>
    <property type="molecule type" value="Genomic_DNA"/>
</dbReference>
<keyword evidence="17" id="KW-1185">Reference proteome</keyword>
<dbReference type="Gene3D" id="3.40.50.410">
    <property type="entry name" value="von Willebrand factor, type A domain"/>
    <property type="match status" value="1"/>
</dbReference>
<evidence type="ECO:0000256" key="3">
    <source>
        <dbReference type="ARBA" id="ARBA00022475"/>
    </source>
</evidence>
<dbReference type="OrthoDB" id="410592at2759"/>
<dbReference type="PROSITE" id="PS52047">
    <property type="entry name" value="I_EGF_2"/>
    <property type="match status" value="1"/>
</dbReference>
<dbReference type="SUPFAM" id="SSF69179">
    <property type="entry name" value="Integrin domains"/>
    <property type="match status" value="1"/>
</dbReference>
<feature type="domain" description="Integrin beta subunit VWA" evidence="15">
    <location>
        <begin position="1"/>
        <end position="318"/>
    </location>
</feature>
<evidence type="ECO:0000256" key="7">
    <source>
        <dbReference type="ARBA" id="ARBA00022737"/>
    </source>
</evidence>
<evidence type="ECO:0000256" key="1">
    <source>
        <dbReference type="ARBA" id="ARBA00004251"/>
    </source>
</evidence>
<dbReference type="GO" id="GO:0007229">
    <property type="term" value="P:integrin-mediated signaling pathway"/>
    <property type="evidence" value="ECO:0007669"/>
    <property type="project" value="UniProtKB-KW"/>
</dbReference>
<evidence type="ECO:0000256" key="9">
    <source>
        <dbReference type="ARBA" id="ARBA00022989"/>
    </source>
</evidence>
<dbReference type="GO" id="GO:0008305">
    <property type="term" value="C:integrin complex"/>
    <property type="evidence" value="ECO:0007669"/>
    <property type="project" value="TreeGrafter"/>
</dbReference>
<name>A0A7R9KNJ1_9ACAR</name>
<dbReference type="AlphaFoldDB" id="A0A7R9KNJ1"/>
<proteinExistence type="inferred from homology"/>
<keyword evidence="7" id="KW-0677">Repeat</keyword>
<dbReference type="InterPro" id="IPR036465">
    <property type="entry name" value="vWFA_dom_sf"/>
</dbReference>
<comment type="similarity">
    <text evidence="2 14">Belongs to the integrin beta chain family.</text>
</comment>
<evidence type="ECO:0000256" key="12">
    <source>
        <dbReference type="ARBA" id="ARBA00023157"/>
    </source>
</evidence>
<keyword evidence="10 14" id="KW-0401">Integrin</keyword>
<organism evidence="16">
    <name type="scientific">Medioppia subpectinata</name>
    <dbReference type="NCBI Taxonomy" id="1979941"/>
    <lineage>
        <taxon>Eukaryota</taxon>
        <taxon>Metazoa</taxon>
        <taxon>Ecdysozoa</taxon>
        <taxon>Arthropoda</taxon>
        <taxon>Chelicerata</taxon>
        <taxon>Arachnida</taxon>
        <taxon>Acari</taxon>
        <taxon>Acariformes</taxon>
        <taxon>Sarcoptiformes</taxon>
        <taxon>Oribatida</taxon>
        <taxon>Brachypylina</taxon>
        <taxon>Oppioidea</taxon>
        <taxon>Oppiidae</taxon>
        <taxon>Medioppia</taxon>
    </lineage>
</organism>
<evidence type="ECO:0000259" key="15">
    <source>
        <dbReference type="SMART" id="SM00187"/>
    </source>
</evidence>
<keyword evidence="13" id="KW-0325">Glycoprotein</keyword>
<comment type="subcellular location">
    <subcellularLocation>
        <location evidence="1 14">Cell membrane</location>
        <topology evidence="1 14">Single-pass type I membrane protein</topology>
    </subcellularLocation>
</comment>
<dbReference type="PROSITE" id="PS00243">
    <property type="entry name" value="I_EGF_1"/>
    <property type="match status" value="1"/>
</dbReference>
<dbReference type="GO" id="GO:0009986">
    <property type="term" value="C:cell surface"/>
    <property type="evidence" value="ECO:0007669"/>
    <property type="project" value="TreeGrafter"/>
</dbReference>
<dbReference type="Pfam" id="PF23105">
    <property type="entry name" value="EGF_integrin"/>
    <property type="match status" value="1"/>
</dbReference>
<dbReference type="PRINTS" id="PR01186">
    <property type="entry name" value="INTEGRINB"/>
</dbReference>
<dbReference type="InterPro" id="IPR057073">
    <property type="entry name" value="EGF_integrin_2"/>
</dbReference>
<evidence type="ECO:0000313" key="16">
    <source>
        <dbReference type="EMBL" id="CAD7626398.1"/>
    </source>
</evidence>
<dbReference type="GO" id="GO:0005178">
    <property type="term" value="F:integrin binding"/>
    <property type="evidence" value="ECO:0007669"/>
    <property type="project" value="TreeGrafter"/>
</dbReference>
<evidence type="ECO:0000256" key="11">
    <source>
        <dbReference type="ARBA" id="ARBA00023136"/>
    </source>
</evidence>
<dbReference type="EMBL" id="CAJPIZ010003811">
    <property type="protein sequence ID" value="CAG2106828.1"/>
    <property type="molecule type" value="Genomic_DNA"/>
</dbReference>
<dbReference type="InterPro" id="IPR002369">
    <property type="entry name" value="Integrin_bsu_VWA"/>
</dbReference>
<keyword evidence="6" id="KW-0732">Signal</keyword>
<keyword evidence="5 14" id="KW-0812">Transmembrane</keyword>
<gene>
    <name evidence="16" type="ORF">OSB1V03_LOCUS6831</name>
</gene>
<evidence type="ECO:0000256" key="5">
    <source>
        <dbReference type="ARBA" id="ARBA00022692"/>
    </source>
</evidence>
<dbReference type="Pfam" id="PF00362">
    <property type="entry name" value="Integrin_beta"/>
    <property type="match status" value="1"/>
</dbReference>
<dbReference type="SMART" id="SM00187">
    <property type="entry name" value="INB"/>
    <property type="match status" value="1"/>
</dbReference>
<dbReference type="FunFam" id="2.10.25.10:FF:000036">
    <property type="entry name" value="Integrin beta"/>
    <property type="match status" value="1"/>
</dbReference>
<keyword evidence="12" id="KW-1015">Disulfide bond</keyword>
<evidence type="ECO:0000256" key="10">
    <source>
        <dbReference type="ARBA" id="ARBA00023037"/>
    </source>
</evidence>
<dbReference type="PANTHER" id="PTHR10082:SF60">
    <property type="entry name" value="INTEGRIN BETA-PS"/>
    <property type="match status" value="1"/>
</dbReference>
<dbReference type="GO" id="GO:0007160">
    <property type="term" value="P:cell-matrix adhesion"/>
    <property type="evidence" value="ECO:0007669"/>
    <property type="project" value="TreeGrafter"/>
</dbReference>
<dbReference type="InterPro" id="IPR032695">
    <property type="entry name" value="Integrin_dom_sf"/>
</dbReference>
<dbReference type="InterPro" id="IPR015812">
    <property type="entry name" value="Integrin_bsu"/>
</dbReference>
<dbReference type="FunFam" id="3.40.50.410:FF:000002">
    <property type="entry name" value="Integrin beta"/>
    <property type="match status" value="1"/>
</dbReference>
<keyword evidence="8 14" id="KW-0130">Cell adhesion</keyword>
<dbReference type="PANTHER" id="PTHR10082">
    <property type="entry name" value="INTEGRIN BETA SUBUNIT"/>
    <property type="match status" value="1"/>
</dbReference>
<protein>
    <recommendedName>
        <fullName evidence="14">Integrin beta</fullName>
    </recommendedName>
</protein>
<feature type="non-terminal residue" evidence="16">
    <location>
        <position position="1"/>
    </location>
</feature>
<keyword evidence="11" id="KW-0472">Membrane</keyword>
<keyword evidence="4" id="KW-0245">EGF-like domain</keyword>
<dbReference type="GO" id="GO:0007157">
    <property type="term" value="P:heterophilic cell-cell adhesion via plasma membrane cell adhesion molecules"/>
    <property type="evidence" value="ECO:0007669"/>
    <property type="project" value="UniProtKB-ARBA"/>
</dbReference>
<dbReference type="Gene3D" id="2.10.25.10">
    <property type="entry name" value="Laminin"/>
    <property type="match status" value="4"/>
</dbReference>
<evidence type="ECO:0000256" key="13">
    <source>
        <dbReference type="ARBA" id="ARBA00023180"/>
    </source>
</evidence>
<dbReference type="GO" id="GO:0033627">
    <property type="term" value="P:cell adhesion mediated by integrin"/>
    <property type="evidence" value="ECO:0007669"/>
    <property type="project" value="TreeGrafter"/>
</dbReference>
<evidence type="ECO:0000256" key="8">
    <source>
        <dbReference type="ARBA" id="ARBA00022889"/>
    </source>
</evidence>
<accession>A0A7R9KNJ1</accession>
<dbReference type="InterPro" id="IPR057243">
    <property type="entry name" value="Integrin_I-EGF_CS"/>
</dbReference>
<keyword evidence="3" id="KW-1003">Cell membrane</keyword>
<dbReference type="SUPFAM" id="SSF57196">
    <property type="entry name" value="EGF/Laminin"/>
    <property type="match status" value="1"/>
</dbReference>
<evidence type="ECO:0000256" key="2">
    <source>
        <dbReference type="ARBA" id="ARBA00007449"/>
    </source>
</evidence>